<dbReference type="Pfam" id="PF09742">
    <property type="entry name" value="Dymeclin"/>
    <property type="match status" value="3"/>
</dbReference>
<dbReference type="GO" id="GO:0007030">
    <property type="term" value="P:Golgi organization"/>
    <property type="evidence" value="ECO:0007669"/>
    <property type="project" value="TreeGrafter"/>
</dbReference>
<evidence type="ECO:0000256" key="2">
    <source>
        <dbReference type="ARBA" id="ARBA00015736"/>
    </source>
</evidence>
<proteinExistence type="inferred from homology"/>
<keyword evidence="3" id="KW-0519">Myristate</keyword>
<name>A0A5N5LQK4_9ROSI</name>
<dbReference type="Proteomes" id="UP000326939">
    <property type="component" value="Chromosome 8"/>
</dbReference>
<gene>
    <name evidence="5" type="ORF">DKX38_013151</name>
</gene>
<keyword evidence="6" id="KW-1185">Reference proteome</keyword>
<dbReference type="PANTHER" id="PTHR12895:SF9">
    <property type="entry name" value="DYMECLIN"/>
    <property type="match status" value="1"/>
</dbReference>
<evidence type="ECO:0000256" key="4">
    <source>
        <dbReference type="ARBA" id="ARBA00023288"/>
    </source>
</evidence>
<evidence type="ECO:0000313" key="5">
    <source>
        <dbReference type="EMBL" id="KAB5545039.1"/>
    </source>
</evidence>
<dbReference type="AlphaFoldDB" id="A0A5N5LQK4"/>
<protein>
    <recommendedName>
        <fullName evidence="2">Dymeclin</fullName>
    </recommendedName>
</protein>
<organism evidence="5 6">
    <name type="scientific">Salix brachista</name>
    <dbReference type="NCBI Taxonomy" id="2182728"/>
    <lineage>
        <taxon>Eukaryota</taxon>
        <taxon>Viridiplantae</taxon>
        <taxon>Streptophyta</taxon>
        <taxon>Embryophyta</taxon>
        <taxon>Tracheophyta</taxon>
        <taxon>Spermatophyta</taxon>
        <taxon>Magnoliopsida</taxon>
        <taxon>eudicotyledons</taxon>
        <taxon>Gunneridae</taxon>
        <taxon>Pentapetalae</taxon>
        <taxon>rosids</taxon>
        <taxon>fabids</taxon>
        <taxon>Malpighiales</taxon>
        <taxon>Salicaceae</taxon>
        <taxon>Saliceae</taxon>
        <taxon>Salix</taxon>
    </lineage>
</organism>
<evidence type="ECO:0000256" key="1">
    <source>
        <dbReference type="ARBA" id="ARBA00010603"/>
    </source>
</evidence>
<dbReference type="GO" id="GO:0005794">
    <property type="term" value="C:Golgi apparatus"/>
    <property type="evidence" value="ECO:0007669"/>
    <property type="project" value="TreeGrafter"/>
</dbReference>
<dbReference type="EMBL" id="VDCV01000008">
    <property type="protein sequence ID" value="KAB5545039.1"/>
    <property type="molecule type" value="Genomic_DNA"/>
</dbReference>
<dbReference type="PANTHER" id="PTHR12895">
    <property type="entry name" value="DYMECLIN"/>
    <property type="match status" value="1"/>
</dbReference>
<comment type="caution">
    <text evidence="5">The sequence shown here is derived from an EMBL/GenBank/DDBJ whole genome shotgun (WGS) entry which is preliminary data.</text>
</comment>
<reference evidence="6" key="1">
    <citation type="journal article" date="2019" name="Gigascience">
        <title>De novo genome assembly of the endangered Acer yangbiense, a plant species with extremely small populations endemic to Yunnan Province, China.</title>
        <authorList>
            <person name="Yang J."/>
            <person name="Wariss H.M."/>
            <person name="Tao L."/>
            <person name="Zhang R."/>
            <person name="Yun Q."/>
            <person name="Hollingsworth P."/>
            <person name="Dao Z."/>
            <person name="Luo G."/>
            <person name="Guo H."/>
            <person name="Ma Y."/>
            <person name="Sun W."/>
        </authorList>
    </citation>
    <scope>NUCLEOTIDE SEQUENCE [LARGE SCALE GENOMIC DNA]</scope>
    <source>
        <strain evidence="6">cv. br00</strain>
    </source>
</reference>
<keyword evidence="4" id="KW-0449">Lipoprotein</keyword>
<dbReference type="InterPro" id="IPR019142">
    <property type="entry name" value="Dymeclin"/>
</dbReference>
<evidence type="ECO:0000313" key="6">
    <source>
        <dbReference type="Proteomes" id="UP000326939"/>
    </source>
</evidence>
<accession>A0A5N5LQK4</accession>
<comment type="similarity">
    <text evidence="1">Belongs to the dymeclin family.</text>
</comment>
<evidence type="ECO:0000256" key="3">
    <source>
        <dbReference type="ARBA" id="ARBA00022707"/>
    </source>
</evidence>
<sequence>MHNVLNFIASVEVSSKTYLLHHELLNFMLIAMSTHLLYGPSPGPTDTNPFIDAAMESSVVNSVVGRLLLNYIVQPRIPFNCASYPVFSGGSQPGVLQIVSSAAGAWLMKLRSYCFIHWCMETLDLLEYVLVRTDLDTLDPYLHTTLANMAPHFLYLSAYASQRLVSLYMLSRKYNKLAERISDKVGKSGSLGHNSLAEDLVVIVVLDFFNSRIDSQSHDGEWSVEKVLQFIIMNCCSWRAEGMKVFTQLDFSYEQESHPEEFFTPYIWRLALSRCELSFDPRSINLFPADLPILVSPRSALKFKDINVMKL</sequence>